<proteinExistence type="predicted"/>
<comment type="caution">
    <text evidence="2">The sequence shown here is derived from an EMBL/GenBank/DDBJ whole genome shotgun (WGS) entry which is preliminary data.</text>
</comment>
<feature type="region of interest" description="Disordered" evidence="1">
    <location>
        <begin position="61"/>
        <end position="83"/>
    </location>
</feature>
<evidence type="ECO:0000313" key="3">
    <source>
        <dbReference type="Proteomes" id="UP000626109"/>
    </source>
</evidence>
<feature type="region of interest" description="Disordered" evidence="1">
    <location>
        <begin position="1"/>
        <end position="40"/>
    </location>
</feature>
<evidence type="ECO:0000256" key="1">
    <source>
        <dbReference type="SAM" id="MobiDB-lite"/>
    </source>
</evidence>
<dbReference type="EMBL" id="CAJNNW010004264">
    <property type="protein sequence ID" value="CAE8646264.1"/>
    <property type="molecule type" value="Genomic_DNA"/>
</dbReference>
<dbReference type="AlphaFoldDB" id="A0A813I6Q8"/>
<name>A0A813I6Q8_POLGL</name>
<accession>A0A813I6Q8</accession>
<dbReference type="Proteomes" id="UP000626109">
    <property type="component" value="Unassembled WGS sequence"/>
</dbReference>
<gene>
    <name evidence="2" type="ORF">PGLA2088_LOCUS4653</name>
</gene>
<sequence>MCSPPLFTNLPGLWQQQQHKKQQQRQQASMHPPSSHFNGRRAIPMAMSFFNGKVQLQLRHRQLPQQQQQQQHQQQQQQQHNCSPMHATPMAMAFLETTQPITFSGQLALHGHHGRDNKANWLILEHGKGRTKSLAQGKAHSRAKIP</sequence>
<evidence type="ECO:0000313" key="2">
    <source>
        <dbReference type="EMBL" id="CAE8646264.1"/>
    </source>
</evidence>
<protein>
    <submittedName>
        <fullName evidence="2">Uncharacterized protein</fullName>
    </submittedName>
</protein>
<organism evidence="2 3">
    <name type="scientific">Polarella glacialis</name>
    <name type="common">Dinoflagellate</name>
    <dbReference type="NCBI Taxonomy" id="89957"/>
    <lineage>
        <taxon>Eukaryota</taxon>
        <taxon>Sar</taxon>
        <taxon>Alveolata</taxon>
        <taxon>Dinophyceae</taxon>
        <taxon>Suessiales</taxon>
        <taxon>Suessiaceae</taxon>
        <taxon>Polarella</taxon>
    </lineage>
</organism>
<reference evidence="2" key="1">
    <citation type="submission" date="2021-02" db="EMBL/GenBank/DDBJ databases">
        <authorList>
            <person name="Dougan E. K."/>
            <person name="Rhodes N."/>
            <person name="Thang M."/>
            <person name="Chan C."/>
        </authorList>
    </citation>
    <scope>NUCLEOTIDE SEQUENCE</scope>
</reference>
<feature type="compositionally biased region" description="Low complexity" evidence="1">
    <location>
        <begin position="63"/>
        <end position="80"/>
    </location>
</feature>